<organism evidence="20 21">
    <name type="scientific">Caenorhabditis japonica</name>
    <dbReference type="NCBI Taxonomy" id="281687"/>
    <lineage>
        <taxon>Eukaryota</taxon>
        <taxon>Metazoa</taxon>
        <taxon>Ecdysozoa</taxon>
        <taxon>Nematoda</taxon>
        <taxon>Chromadorea</taxon>
        <taxon>Rhabditida</taxon>
        <taxon>Rhabditina</taxon>
        <taxon>Rhabditomorpha</taxon>
        <taxon>Rhabditoidea</taxon>
        <taxon>Rhabditidae</taxon>
        <taxon>Peloderinae</taxon>
        <taxon>Caenorhabditis</taxon>
    </lineage>
</organism>
<reference evidence="20" key="2">
    <citation type="submission" date="2022-06" db="UniProtKB">
        <authorList>
            <consortium name="EnsemblMetazoa"/>
        </authorList>
    </citation>
    <scope>IDENTIFICATION</scope>
    <source>
        <strain evidence="20">DF5081</strain>
    </source>
</reference>
<dbReference type="SUPFAM" id="SSF52374">
    <property type="entry name" value="Nucleotidylyl transferase"/>
    <property type="match status" value="2"/>
</dbReference>
<dbReference type="InterPro" id="IPR023458">
    <property type="entry name" value="Met-tRNA_ligase_1"/>
</dbReference>
<dbReference type="PANTHER" id="PTHR45765">
    <property type="entry name" value="METHIONINE--TRNA LIGASE"/>
    <property type="match status" value="1"/>
</dbReference>
<comment type="similarity">
    <text evidence="2 16">Belongs to the class-I aminoacyl-tRNA synthetase family.</text>
</comment>
<dbReference type="PANTHER" id="PTHR45765:SF1">
    <property type="entry name" value="METHIONINE--TRNA LIGASE, CYTOPLASMIC"/>
    <property type="match status" value="1"/>
</dbReference>
<feature type="domain" description="TRNA-binding" evidence="19">
    <location>
        <begin position="937"/>
        <end position="1038"/>
    </location>
</feature>
<evidence type="ECO:0000259" key="19">
    <source>
        <dbReference type="PROSITE" id="PS50886"/>
    </source>
</evidence>
<keyword evidence="8 16" id="KW-0547">Nucleotide-binding</keyword>
<evidence type="ECO:0000256" key="15">
    <source>
        <dbReference type="PROSITE-ProRule" id="PRU00209"/>
    </source>
</evidence>
<evidence type="ECO:0000256" key="18">
    <source>
        <dbReference type="SAM" id="MobiDB-lite"/>
    </source>
</evidence>
<keyword evidence="7 16" id="KW-0436">Ligase</keyword>
<dbReference type="FunFam" id="2.40.50.140:FF:000047">
    <property type="entry name" value="tyrosine--tRNA ligase, cytoplasmic isoform X2"/>
    <property type="match status" value="1"/>
</dbReference>
<dbReference type="Pfam" id="PF01588">
    <property type="entry name" value="tRNA_bind"/>
    <property type="match status" value="1"/>
</dbReference>
<evidence type="ECO:0000256" key="4">
    <source>
        <dbReference type="ARBA" id="ARBA00018335"/>
    </source>
</evidence>
<proteinExistence type="inferred from homology"/>
<dbReference type="Proteomes" id="UP000005237">
    <property type="component" value="Unassembled WGS sequence"/>
</dbReference>
<dbReference type="InterPro" id="IPR033911">
    <property type="entry name" value="MetRS_core"/>
</dbReference>
<evidence type="ECO:0000313" key="21">
    <source>
        <dbReference type="Proteomes" id="UP000005237"/>
    </source>
</evidence>
<dbReference type="Pfam" id="PF09334">
    <property type="entry name" value="tRNA-synt_1g"/>
    <property type="match status" value="2"/>
</dbReference>
<comment type="subcellular location">
    <subcellularLocation>
        <location evidence="1">Cytoplasm</location>
    </subcellularLocation>
</comment>
<reference evidence="21" key="1">
    <citation type="submission" date="2010-08" db="EMBL/GenBank/DDBJ databases">
        <authorList>
            <consortium name="Caenorhabditis japonica Sequencing Consortium"/>
            <person name="Wilson R.K."/>
        </authorList>
    </citation>
    <scope>NUCLEOTIDE SEQUENCE [LARGE SCALE GENOMIC DNA]</scope>
    <source>
        <strain evidence="21">DF5081</strain>
    </source>
</reference>
<evidence type="ECO:0000256" key="13">
    <source>
        <dbReference type="ARBA" id="ARBA00030904"/>
    </source>
</evidence>
<evidence type="ECO:0000256" key="16">
    <source>
        <dbReference type="RuleBase" id="RU363039"/>
    </source>
</evidence>
<evidence type="ECO:0000256" key="7">
    <source>
        <dbReference type="ARBA" id="ARBA00022598"/>
    </source>
</evidence>
<dbReference type="EC" id="6.1.1.10" evidence="3"/>
<dbReference type="SUPFAM" id="SSF57770">
    <property type="entry name" value="Methionyl-tRNA synthetase (MetRS), Zn-domain"/>
    <property type="match status" value="1"/>
</dbReference>
<evidence type="ECO:0000256" key="14">
    <source>
        <dbReference type="ARBA" id="ARBA00047364"/>
    </source>
</evidence>
<dbReference type="InterPro" id="IPR014758">
    <property type="entry name" value="Met-tRNA_synth"/>
</dbReference>
<keyword evidence="9 16" id="KW-0067">ATP-binding</keyword>
<keyword evidence="6 15" id="KW-0820">tRNA-binding</keyword>
<dbReference type="InterPro" id="IPR015413">
    <property type="entry name" value="Methionyl/Leucyl_tRNA_Synth"/>
</dbReference>
<dbReference type="PROSITE" id="PS50886">
    <property type="entry name" value="TRBD"/>
    <property type="match status" value="1"/>
</dbReference>
<dbReference type="CDD" id="cd02799">
    <property type="entry name" value="tRNA_bind_EMAP-II_like"/>
    <property type="match status" value="1"/>
</dbReference>
<dbReference type="Gene3D" id="2.40.50.140">
    <property type="entry name" value="Nucleic acid-binding proteins"/>
    <property type="match status" value="1"/>
</dbReference>
<evidence type="ECO:0000256" key="2">
    <source>
        <dbReference type="ARBA" id="ARBA00005594"/>
    </source>
</evidence>
<keyword evidence="10 15" id="KW-0694">RNA-binding</keyword>
<dbReference type="AlphaFoldDB" id="A0A8R1DI83"/>
<evidence type="ECO:0000256" key="11">
    <source>
        <dbReference type="ARBA" id="ARBA00022917"/>
    </source>
</evidence>
<dbReference type="InterPro" id="IPR001412">
    <property type="entry name" value="aa-tRNA-synth_I_CS"/>
</dbReference>
<name>A0A8R1DI83_CAEJA</name>
<evidence type="ECO:0000256" key="1">
    <source>
        <dbReference type="ARBA" id="ARBA00004496"/>
    </source>
</evidence>
<evidence type="ECO:0000256" key="17">
    <source>
        <dbReference type="SAM" id="Coils"/>
    </source>
</evidence>
<evidence type="ECO:0000313" key="20">
    <source>
        <dbReference type="EnsemblMetazoa" id="CJA03512.1"/>
    </source>
</evidence>
<dbReference type="PRINTS" id="PR01041">
    <property type="entry name" value="TRNASYNTHMET"/>
</dbReference>
<dbReference type="GO" id="GO:0005524">
    <property type="term" value="F:ATP binding"/>
    <property type="evidence" value="ECO:0007669"/>
    <property type="project" value="UniProtKB-KW"/>
</dbReference>
<keyword evidence="17" id="KW-0175">Coiled coil</keyword>
<feature type="region of interest" description="Disordered" evidence="18">
    <location>
        <begin position="773"/>
        <end position="806"/>
    </location>
</feature>
<dbReference type="NCBIfam" id="NF001100">
    <property type="entry name" value="PRK00133.1"/>
    <property type="match status" value="1"/>
</dbReference>
<sequence>MGNDLKEIVKSFETTSTEYVEKKDPKKILPQKGKRNILITSALPYVNNVPHLGNIIGCVLSGDVFARYCNLRGHQTFYVGGTDEYGTATETKALQEGCTPRELCDKYHAIHKGIYEWFGIEFTHFGRTTTDHQTEICQDIFLKLHKNGFTTTQSVDQLFCNKCEKFLADRFVTGTCPTSNMGNDLKEIVKSFETTSTEYVEKKDPKKILPQKGKRNILITSALPYVNNVPHLGNIIGCVLSGDVFARYCNLRGHQTFYVGGTDEYGTATETKALQEGCTPRELCDKYHAIHKGIYEWFGIEFTHFGRTTTDHQTEICQDIFLKLHKNGFTTTQSVDQLFCNKCEKFLADRFVTGTCPTCGYDDARGDQCDGCGKLINAVELKDPKCHMCKSSPEVKQSTHIFLSLDKLQQKTTDHLDRELAKEDNRWSANAVGITRSWMKMGLDPRCITRDLKWGSPVPLEGFENKVFYVWFDAPIGYLSITKCVLGDDWTKWWKNPENVELYNFVGKDNVAFHAVMFPCSQLGANDNYTIVNNLCATEYLNYEETKFSKSRGTGVFGDAAQGTGIPADIWRFYLLYMRPESQDTAFSWDDFVLKVNSELLNNLGNFINRALSFVANFFNGIIPEMELTDADAEVLAEIRDECIQWDKQFDGVHLKDAVKTILSVSRRGNQYMQAMTPWVLMKGDDAAKKRAGTIIGVAANIAYHLAVILYPVMPTISATIREQCGLPNLPIFSPFPTRYLKPGHNIGKPAPLFQKLDPAQIAEFKAKFGGAQDAAAKPAEKPKQQKKQPKENKGGDSKKEKKMASTAALTELEQGAKIISQLLAQNLKKFEQAKALFVKKQLVKLEEENKQLLLDVSSLQHQLVQLESDAGIQQVARPLVSSTPTPTSTPASGIIAETSKSSAPTTAPAAEPKKANAQKKGKGGGATAAPVDDTVDVGRLDLRVGRIIKCEKHPDADALYVEQIDVGEAAPRTVVSGLVRHVPLDQMQNRLVVVLCNLKPAKMRGVESRAMVMCASSPEKVEVMEVAADSKPGTPVVCPPFTHRPDEQLNPKKKVWEIVAEDLKVSADGVAEWKGNPLLVGGVTKMTAPTLRGVHVK</sequence>
<evidence type="ECO:0000256" key="12">
    <source>
        <dbReference type="ARBA" id="ARBA00023146"/>
    </source>
</evidence>
<feature type="compositionally biased region" description="Basic and acidic residues" evidence="18">
    <location>
        <begin position="779"/>
        <end position="804"/>
    </location>
</feature>
<dbReference type="Gene3D" id="2.20.28.20">
    <property type="entry name" value="Methionyl-tRNA synthetase, Zn-domain"/>
    <property type="match status" value="1"/>
</dbReference>
<dbReference type="FunFam" id="1.10.730.10:FF:000031">
    <property type="entry name" value="Putative Methionyl-tRNA synthetase"/>
    <property type="match status" value="1"/>
</dbReference>
<dbReference type="NCBIfam" id="TIGR00398">
    <property type="entry name" value="metG"/>
    <property type="match status" value="1"/>
</dbReference>
<protein>
    <recommendedName>
        <fullName evidence="4">Methionine--tRNA ligase, cytoplasmic</fullName>
        <ecNumber evidence="3">6.1.1.10</ecNumber>
    </recommendedName>
    <alternativeName>
        <fullName evidence="13">Methionyl-tRNA synthetase</fullName>
    </alternativeName>
</protein>
<dbReference type="GO" id="GO:0017101">
    <property type="term" value="C:aminoacyl-tRNA synthetase multienzyme complex"/>
    <property type="evidence" value="ECO:0007669"/>
    <property type="project" value="TreeGrafter"/>
</dbReference>
<dbReference type="InterPro" id="IPR014729">
    <property type="entry name" value="Rossmann-like_a/b/a_fold"/>
</dbReference>
<keyword evidence="5" id="KW-0963">Cytoplasm</keyword>
<dbReference type="CDD" id="cd07957">
    <property type="entry name" value="Anticodon_Ia_Met"/>
    <property type="match status" value="1"/>
</dbReference>
<dbReference type="FunFam" id="2.20.28.20:FF:000001">
    <property type="entry name" value="Methionine--tRNA ligase"/>
    <property type="match status" value="1"/>
</dbReference>
<dbReference type="GO" id="GO:0005829">
    <property type="term" value="C:cytosol"/>
    <property type="evidence" value="ECO:0007669"/>
    <property type="project" value="TreeGrafter"/>
</dbReference>
<dbReference type="Gene3D" id="1.10.730.10">
    <property type="entry name" value="Isoleucyl-tRNA Synthetase, Domain 1"/>
    <property type="match status" value="1"/>
</dbReference>
<accession>A0A8R1DI83</accession>
<dbReference type="InterPro" id="IPR009080">
    <property type="entry name" value="tRNAsynth_Ia_anticodon-bd"/>
</dbReference>
<dbReference type="EnsemblMetazoa" id="CJA03512.1">
    <property type="protein sequence ID" value="CJA03512.1"/>
    <property type="gene ID" value="WBGene00122716"/>
</dbReference>
<dbReference type="GO" id="GO:0000049">
    <property type="term" value="F:tRNA binding"/>
    <property type="evidence" value="ECO:0007669"/>
    <property type="project" value="UniProtKB-UniRule"/>
</dbReference>
<keyword evidence="21" id="KW-1185">Reference proteome</keyword>
<feature type="region of interest" description="Disordered" evidence="18">
    <location>
        <begin position="879"/>
        <end position="933"/>
    </location>
</feature>
<keyword evidence="12 16" id="KW-0030">Aminoacyl-tRNA synthetase</keyword>
<dbReference type="InterPro" id="IPR041872">
    <property type="entry name" value="Anticodon_Met"/>
</dbReference>
<dbReference type="InterPro" id="IPR029038">
    <property type="entry name" value="MetRS_Zn"/>
</dbReference>
<dbReference type="InterPro" id="IPR002547">
    <property type="entry name" value="tRNA-bd_dom"/>
</dbReference>
<dbReference type="PROSITE" id="PS00178">
    <property type="entry name" value="AA_TRNA_LIGASE_I"/>
    <property type="match status" value="2"/>
</dbReference>
<evidence type="ECO:0000256" key="5">
    <source>
        <dbReference type="ARBA" id="ARBA00022490"/>
    </source>
</evidence>
<evidence type="ECO:0000256" key="3">
    <source>
        <dbReference type="ARBA" id="ARBA00012838"/>
    </source>
</evidence>
<feature type="compositionally biased region" description="Low complexity" evidence="18">
    <location>
        <begin position="882"/>
        <end position="911"/>
    </location>
</feature>
<dbReference type="CDD" id="cd00814">
    <property type="entry name" value="MetRS_core"/>
    <property type="match status" value="1"/>
</dbReference>
<evidence type="ECO:0000256" key="6">
    <source>
        <dbReference type="ARBA" id="ARBA00022555"/>
    </source>
</evidence>
<evidence type="ECO:0000256" key="9">
    <source>
        <dbReference type="ARBA" id="ARBA00022840"/>
    </source>
</evidence>
<evidence type="ECO:0000256" key="8">
    <source>
        <dbReference type="ARBA" id="ARBA00022741"/>
    </source>
</evidence>
<feature type="coiled-coil region" evidence="17">
    <location>
        <begin position="829"/>
        <end position="870"/>
    </location>
</feature>
<evidence type="ECO:0000256" key="10">
    <source>
        <dbReference type="ARBA" id="ARBA00022884"/>
    </source>
</evidence>
<dbReference type="Pfam" id="PF19303">
    <property type="entry name" value="Anticodon_3"/>
    <property type="match status" value="1"/>
</dbReference>
<dbReference type="GO" id="GO:0006431">
    <property type="term" value="P:methionyl-tRNA aminoacylation"/>
    <property type="evidence" value="ECO:0007669"/>
    <property type="project" value="InterPro"/>
</dbReference>
<dbReference type="Gene3D" id="3.40.50.620">
    <property type="entry name" value="HUPs"/>
    <property type="match status" value="2"/>
</dbReference>
<keyword evidence="11 16" id="KW-0648">Protein biosynthesis</keyword>
<dbReference type="SUPFAM" id="SSF47323">
    <property type="entry name" value="Anticodon-binding domain of a subclass of class I aminoacyl-tRNA synthetases"/>
    <property type="match status" value="1"/>
</dbReference>
<dbReference type="GO" id="GO:0004825">
    <property type="term" value="F:methionine-tRNA ligase activity"/>
    <property type="evidence" value="ECO:0007669"/>
    <property type="project" value="UniProtKB-EC"/>
</dbReference>
<comment type="catalytic activity">
    <reaction evidence="14">
        <text>tRNA(Met) + L-methionine + ATP = L-methionyl-tRNA(Met) + AMP + diphosphate</text>
        <dbReference type="Rhea" id="RHEA:13481"/>
        <dbReference type="Rhea" id="RHEA-COMP:9667"/>
        <dbReference type="Rhea" id="RHEA-COMP:9698"/>
        <dbReference type="ChEBI" id="CHEBI:30616"/>
        <dbReference type="ChEBI" id="CHEBI:33019"/>
        <dbReference type="ChEBI" id="CHEBI:57844"/>
        <dbReference type="ChEBI" id="CHEBI:78442"/>
        <dbReference type="ChEBI" id="CHEBI:78530"/>
        <dbReference type="ChEBI" id="CHEBI:456215"/>
        <dbReference type="EC" id="6.1.1.10"/>
    </reaction>
</comment>
<dbReference type="SUPFAM" id="SSF50249">
    <property type="entry name" value="Nucleic acid-binding proteins"/>
    <property type="match status" value="1"/>
</dbReference>
<dbReference type="InterPro" id="IPR012340">
    <property type="entry name" value="NA-bd_OB-fold"/>
</dbReference>
<dbReference type="HAMAP" id="MF_00098">
    <property type="entry name" value="Met_tRNA_synth_type1"/>
    <property type="match status" value="1"/>
</dbReference>